<evidence type="ECO:0000313" key="4">
    <source>
        <dbReference type="Proteomes" id="UP000697710"/>
    </source>
</evidence>
<dbReference type="InterPro" id="IPR050194">
    <property type="entry name" value="Glycosyltransferase_grp1"/>
</dbReference>
<gene>
    <name evidence="3" type="primary">bshA</name>
    <name evidence="3" type="ORF">KC729_14395</name>
</gene>
<sequence>MTRNGRPRTLGIVCYPSSGGSGIVATELGLQLAHRGWEVHFITYAQPIRLKGYEENVFFHQVQTDNYPVFHHPPYTLSLAVKITEIADTHGLDVLHVHYALPHATCAYLARQMLLPRRLPIVTTLHGTDITLVGVQPSFHKITRFSIEQSDRVTAVSDFLRRKTIESFGVERSIEVIPNFVDTDLFQSQPNGGGPRVCSGRTQKVVMHASNFRPVKNIPTVIQTFARIHDAVPSRLLLVGDGPERWQAQNEVRALGIAEDVHFLGVREGMADLLGRADLYLLPSEHESFGLSALEAMSCEVPVIATSQGGTSEVIEHGVSGFLVDPHDAEEMARIGIEVLENPDRQRAIGRAARARVEERFAIDKVIDRYERLYEGAMREVVGA</sequence>
<evidence type="ECO:0000259" key="1">
    <source>
        <dbReference type="Pfam" id="PF00534"/>
    </source>
</evidence>
<dbReference type="GO" id="GO:0071793">
    <property type="term" value="P:bacillithiol biosynthetic process"/>
    <property type="evidence" value="ECO:0007669"/>
    <property type="project" value="InterPro"/>
</dbReference>
<protein>
    <submittedName>
        <fullName evidence="3">N-acetyl-alpha-D-glucosaminyl L-malate synthase BshA</fullName>
    </submittedName>
</protein>
<dbReference type="AlphaFoldDB" id="A0A956RQV2"/>
<dbReference type="Pfam" id="PF13439">
    <property type="entry name" value="Glyco_transf_4"/>
    <property type="match status" value="1"/>
</dbReference>
<dbReference type="EMBL" id="JAGQHR010000501">
    <property type="protein sequence ID" value="MCA9728877.1"/>
    <property type="molecule type" value="Genomic_DNA"/>
</dbReference>
<feature type="domain" description="Glycosyl transferase family 1" evidence="1">
    <location>
        <begin position="202"/>
        <end position="355"/>
    </location>
</feature>
<comment type="caution">
    <text evidence="3">The sequence shown here is derived from an EMBL/GenBank/DDBJ whole genome shotgun (WGS) entry which is preliminary data.</text>
</comment>
<evidence type="ECO:0000259" key="2">
    <source>
        <dbReference type="Pfam" id="PF13439"/>
    </source>
</evidence>
<dbReference type="InterPro" id="IPR001296">
    <property type="entry name" value="Glyco_trans_1"/>
</dbReference>
<reference evidence="3" key="1">
    <citation type="submission" date="2020-04" db="EMBL/GenBank/DDBJ databases">
        <authorList>
            <person name="Zhang T."/>
        </authorList>
    </citation>
    <scope>NUCLEOTIDE SEQUENCE</scope>
    <source>
        <strain evidence="3">HKST-UBA01</strain>
    </source>
</reference>
<evidence type="ECO:0000313" key="3">
    <source>
        <dbReference type="EMBL" id="MCA9728877.1"/>
    </source>
</evidence>
<dbReference type="Gene3D" id="3.40.50.2000">
    <property type="entry name" value="Glycogen Phosphorylase B"/>
    <property type="match status" value="2"/>
</dbReference>
<dbReference type="PANTHER" id="PTHR45947:SF3">
    <property type="entry name" value="SULFOQUINOVOSYL TRANSFERASE SQD2"/>
    <property type="match status" value="1"/>
</dbReference>
<dbReference type="InterPro" id="IPR023881">
    <property type="entry name" value="Thiol_BshA"/>
</dbReference>
<organism evidence="3 4">
    <name type="scientific">Eiseniibacteriota bacterium</name>
    <dbReference type="NCBI Taxonomy" id="2212470"/>
    <lineage>
        <taxon>Bacteria</taxon>
        <taxon>Candidatus Eiseniibacteriota</taxon>
    </lineage>
</organism>
<dbReference type="InterPro" id="IPR028098">
    <property type="entry name" value="Glyco_trans_4-like_N"/>
</dbReference>
<name>A0A956RQV2_UNCEI</name>
<dbReference type="GO" id="GO:0016757">
    <property type="term" value="F:glycosyltransferase activity"/>
    <property type="evidence" value="ECO:0007669"/>
    <property type="project" value="InterPro"/>
</dbReference>
<feature type="domain" description="Glycosyltransferase subfamily 4-like N-terminal" evidence="2">
    <location>
        <begin position="19"/>
        <end position="184"/>
    </location>
</feature>
<dbReference type="NCBIfam" id="TIGR03999">
    <property type="entry name" value="thiol_BshA"/>
    <property type="match status" value="1"/>
</dbReference>
<proteinExistence type="predicted"/>
<dbReference type="Proteomes" id="UP000697710">
    <property type="component" value="Unassembled WGS sequence"/>
</dbReference>
<dbReference type="Pfam" id="PF00534">
    <property type="entry name" value="Glycos_transf_1"/>
    <property type="match status" value="1"/>
</dbReference>
<dbReference type="SUPFAM" id="SSF53756">
    <property type="entry name" value="UDP-Glycosyltransferase/glycogen phosphorylase"/>
    <property type="match status" value="1"/>
</dbReference>
<dbReference type="PANTHER" id="PTHR45947">
    <property type="entry name" value="SULFOQUINOVOSYL TRANSFERASE SQD2"/>
    <property type="match status" value="1"/>
</dbReference>
<reference evidence="3" key="2">
    <citation type="journal article" date="2021" name="Microbiome">
        <title>Successional dynamics and alternative stable states in a saline activated sludge microbial community over 9 years.</title>
        <authorList>
            <person name="Wang Y."/>
            <person name="Ye J."/>
            <person name="Ju F."/>
            <person name="Liu L."/>
            <person name="Boyd J.A."/>
            <person name="Deng Y."/>
            <person name="Parks D.H."/>
            <person name="Jiang X."/>
            <person name="Yin X."/>
            <person name="Woodcroft B.J."/>
            <person name="Tyson G.W."/>
            <person name="Hugenholtz P."/>
            <person name="Polz M.F."/>
            <person name="Zhang T."/>
        </authorList>
    </citation>
    <scope>NUCLEOTIDE SEQUENCE</scope>
    <source>
        <strain evidence="3">HKST-UBA01</strain>
    </source>
</reference>
<accession>A0A956RQV2</accession>